<evidence type="ECO:0000256" key="8">
    <source>
        <dbReference type="ARBA" id="ARBA00023136"/>
    </source>
</evidence>
<dbReference type="RefSeq" id="WP_173073175.1">
    <property type="nucleotide sequence ID" value="NZ_BAABJB010000030.1"/>
</dbReference>
<name>A0A6V8KT48_9ACTN</name>
<organism evidence="12 13">
    <name type="scientific">Phytohabitans rumicis</name>
    <dbReference type="NCBI Taxonomy" id="1076125"/>
    <lineage>
        <taxon>Bacteria</taxon>
        <taxon>Bacillati</taxon>
        <taxon>Actinomycetota</taxon>
        <taxon>Actinomycetes</taxon>
        <taxon>Micromonosporales</taxon>
        <taxon>Micromonosporaceae</taxon>
    </lineage>
</organism>
<feature type="transmembrane region" description="Helical" evidence="10">
    <location>
        <begin position="58"/>
        <end position="78"/>
    </location>
</feature>
<feature type="compositionally biased region" description="Basic and acidic residues" evidence="9">
    <location>
        <begin position="593"/>
        <end position="602"/>
    </location>
</feature>
<keyword evidence="5 10" id="KW-0812">Transmembrane</keyword>
<gene>
    <name evidence="12" type="ORF">Prum_002420</name>
</gene>
<reference evidence="12 13" key="1">
    <citation type="submission" date="2020-03" db="EMBL/GenBank/DDBJ databases">
        <title>Whole genome shotgun sequence of Phytohabitans rumicis NBRC 108638.</title>
        <authorList>
            <person name="Komaki H."/>
            <person name="Tamura T."/>
        </authorList>
    </citation>
    <scope>NUCLEOTIDE SEQUENCE [LARGE SCALE GENOMIC DNA]</scope>
    <source>
        <strain evidence="12 13">NBRC 108638</strain>
    </source>
</reference>
<feature type="transmembrane region" description="Helical" evidence="10">
    <location>
        <begin position="369"/>
        <end position="389"/>
    </location>
</feature>
<proteinExistence type="predicted"/>
<evidence type="ECO:0000256" key="10">
    <source>
        <dbReference type="SAM" id="Phobius"/>
    </source>
</evidence>
<dbReference type="Pfam" id="PF00999">
    <property type="entry name" value="Na_H_Exchanger"/>
    <property type="match status" value="1"/>
</dbReference>
<feature type="transmembrane region" description="Helical" evidence="10">
    <location>
        <begin position="186"/>
        <end position="211"/>
    </location>
</feature>
<dbReference type="EMBL" id="BLPG01000001">
    <property type="protein sequence ID" value="GFJ86600.1"/>
    <property type="molecule type" value="Genomic_DNA"/>
</dbReference>
<feature type="domain" description="Cation/H+ exchanger transmembrane" evidence="11">
    <location>
        <begin position="17"/>
        <end position="390"/>
    </location>
</feature>
<keyword evidence="8 10" id="KW-0472">Membrane</keyword>
<feature type="transmembrane region" description="Helical" evidence="10">
    <location>
        <begin position="162"/>
        <end position="180"/>
    </location>
</feature>
<keyword evidence="3" id="KW-0050">Antiport</keyword>
<reference evidence="12 13" key="2">
    <citation type="submission" date="2020-03" db="EMBL/GenBank/DDBJ databases">
        <authorList>
            <person name="Ichikawa N."/>
            <person name="Kimura A."/>
            <person name="Kitahashi Y."/>
            <person name="Uohara A."/>
        </authorList>
    </citation>
    <scope>NUCLEOTIDE SEQUENCE [LARGE SCALE GENOMIC DNA]</scope>
    <source>
        <strain evidence="12 13">NBRC 108638</strain>
    </source>
</reference>
<feature type="transmembrane region" description="Helical" evidence="10">
    <location>
        <begin position="6"/>
        <end position="24"/>
    </location>
</feature>
<keyword evidence="4" id="KW-1003">Cell membrane</keyword>
<evidence type="ECO:0000256" key="1">
    <source>
        <dbReference type="ARBA" id="ARBA00004651"/>
    </source>
</evidence>
<evidence type="ECO:0000256" key="3">
    <source>
        <dbReference type="ARBA" id="ARBA00022449"/>
    </source>
</evidence>
<keyword evidence="7" id="KW-0406">Ion transport</keyword>
<keyword evidence="6 10" id="KW-1133">Transmembrane helix</keyword>
<feature type="transmembrane region" description="Helical" evidence="10">
    <location>
        <begin position="333"/>
        <end position="357"/>
    </location>
</feature>
<feature type="transmembrane region" description="Helical" evidence="10">
    <location>
        <begin position="119"/>
        <end position="142"/>
    </location>
</feature>
<feature type="transmembrane region" description="Helical" evidence="10">
    <location>
        <begin position="90"/>
        <end position="113"/>
    </location>
</feature>
<protein>
    <submittedName>
        <fullName evidence="12">Cation:proton antiporter</fullName>
    </submittedName>
</protein>
<keyword evidence="2" id="KW-0813">Transport</keyword>
<dbReference type="InterPro" id="IPR038770">
    <property type="entry name" value="Na+/solute_symporter_sf"/>
</dbReference>
<evidence type="ECO:0000256" key="9">
    <source>
        <dbReference type="SAM" id="MobiDB-lite"/>
    </source>
</evidence>
<dbReference type="PANTHER" id="PTHR32507">
    <property type="entry name" value="NA(+)/H(+) ANTIPORTER 1"/>
    <property type="match status" value="1"/>
</dbReference>
<evidence type="ECO:0000313" key="12">
    <source>
        <dbReference type="EMBL" id="GFJ86600.1"/>
    </source>
</evidence>
<dbReference type="GO" id="GO:1902600">
    <property type="term" value="P:proton transmembrane transport"/>
    <property type="evidence" value="ECO:0007669"/>
    <property type="project" value="InterPro"/>
</dbReference>
<feature type="transmembrane region" description="Helical" evidence="10">
    <location>
        <begin position="302"/>
        <end position="321"/>
    </location>
</feature>
<evidence type="ECO:0000256" key="4">
    <source>
        <dbReference type="ARBA" id="ARBA00022475"/>
    </source>
</evidence>
<dbReference type="GO" id="GO:0005886">
    <property type="term" value="C:plasma membrane"/>
    <property type="evidence" value="ECO:0007669"/>
    <property type="project" value="UniProtKB-SubCell"/>
</dbReference>
<evidence type="ECO:0000256" key="5">
    <source>
        <dbReference type="ARBA" id="ARBA00022692"/>
    </source>
</evidence>
<dbReference type="InterPro" id="IPR006153">
    <property type="entry name" value="Cation/H_exchanger_TM"/>
</dbReference>
<dbReference type="GO" id="GO:0015297">
    <property type="term" value="F:antiporter activity"/>
    <property type="evidence" value="ECO:0007669"/>
    <property type="project" value="UniProtKB-KW"/>
</dbReference>
<comment type="caution">
    <text evidence="12">The sequence shown here is derived from an EMBL/GenBank/DDBJ whole genome shotgun (WGS) entry which is preliminary data.</text>
</comment>
<dbReference type="AlphaFoldDB" id="A0A6V8KT48"/>
<dbReference type="PANTHER" id="PTHR32507:SF0">
    <property type="entry name" value="NA(+)_H(+) ANTIPORTER 2-RELATED"/>
    <property type="match status" value="1"/>
</dbReference>
<keyword evidence="13" id="KW-1185">Reference proteome</keyword>
<evidence type="ECO:0000313" key="13">
    <source>
        <dbReference type="Proteomes" id="UP000482960"/>
    </source>
</evidence>
<dbReference type="Gene3D" id="1.20.1530.20">
    <property type="match status" value="1"/>
</dbReference>
<feature type="region of interest" description="Disordered" evidence="9">
    <location>
        <begin position="559"/>
        <end position="602"/>
    </location>
</feature>
<evidence type="ECO:0000256" key="6">
    <source>
        <dbReference type="ARBA" id="ARBA00022989"/>
    </source>
</evidence>
<feature type="transmembrane region" description="Helical" evidence="10">
    <location>
        <begin position="269"/>
        <end position="290"/>
    </location>
</feature>
<evidence type="ECO:0000256" key="7">
    <source>
        <dbReference type="ARBA" id="ARBA00023065"/>
    </source>
</evidence>
<accession>A0A6V8KT48</accession>
<evidence type="ECO:0000259" key="11">
    <source>
        <dbReference type="Pfam" id="PF00999"/>
    </source>
</evidence>
<sequence>MTADEVLLGVALTLVLAVGSQVLASRLRIPSLVILLPVGFLAGALTDDVDPQRLLGTAFQPVVGLAVAVILYDAGLALNLRAISAHRRVVIRLIALGTPITWAFAGFGSAMILGLPQQAALMLGAILVVSGPTVVGPLLAVVRPAERLHRILRWEGTLIDPVGAILGAVVFGAIVAPTRYGPGPQVLHFLASFAVGLVGGALGTALLWLLLNKLRLGEVLGTSAQLAAVVAAAATCDVVRDDTGLIAAIVMGLAAANLPSFDMPARRPFFETFVQLILGVLFVSISATVAPQTVRHHVLPTLGLVALLVLVARPVAAYVATLRSDLSWAERGFIAWMYPRGIVAAATATTFSAALVAEGVAGASRIMPATFLVIVATVTLYGLTAGPVARRLGVTRSVRTRPLLVGSDPWVIDLGRALRTAGLDVLMWAATDEQRDRVARAGLELVPDESIATAATRGAQLEHVTAVLLLTAEDDFNALASAIIDDTVDGPVYRLQPAAHRGVVAPYLGCAILFAAGTTRPAVERRIGNGATILARRDGAVPAGHELLFRVRAGGQLAPVTEDGEPAPQDGDTTVLLGPDLSSVRDPGIATTNERRATMEPS</sequence>
<dbReference type="Proteomes" id="UP000482960">
    <property type="component" value="Unassembled WGS sequence"/>
</dbReference>
<comment type="subcellular location">
    <subcellularLocation>
        <location evidence="1">Cell membrane</location>
        <topology evidence="1">Multi-pass membrane protein</topology>
    </subcellularLocation>
</comment>
<evidence type="ECO:0000256" key="2">
    <source>
        <dbReference type="ARBA" id="ARBA00022448"/>
    </source>
</evidence>